<proteinExistence type="predicted"/>
<comment type="caution">
    <text evidence="2">The sequence shown here is derived from an EMBL/GenBank/DDBJ whole genome shotgun (WGS) entry which is preliminary data.</text>
</comment>
<feature type="signal peptide" evidence="1">
    <location>
        <begin position="1"/>
        <end position="23"/>
    </location>
</feature>
<dbReference type="EMBL" id="QKWP01000321">
    <property type="protein sequence ID" value="RIB22176.1"/>
    <property type="molecule type" value="Genomic_DNA"/>
</dbReference>
<accession>A0A397VSY9</accession>
<dbReference type="OrthoDB" id="10354371at2759"/>
<protein>
    <recommendedName>
        <fullName evidence="4">Granulins domain-containing protein</fullName>
    </recommendedName>
</protein>
<evidence type="ECO:0000256" key="1">
    <source>
        <dbReference type="SAM" id="SignalP"/>
    </source>
</evidence>
<dbReference type="Proteomes" id="UP000266673">
    <property type="component" value="Unassembled WGS sequence"/>
</dbReference>
<feature type="chain" id="PRO_5017200151" description="Granulins domain-containing protein" evidence="1">
    <location>
        <begin position="24"/>
        <end position="83"/>
    </location>
</feature>
<sequence length="83" mass="8769">MTKYLNFLIFLVIISVFLGISTSEQCGTTTCGNNHYCCSSVDTAPSTCCPLLEKCSAGKTKVQCCGENFKACGDGECCSKFGG</sequence>
<reference evidence="2 3" key="1">
    <citation type="submission" date="2018-06" db="EMBL/GenBank/DDBJ databases">
        <title>Comparative genomics reveals the genomic features of Rhizophagus irregularis, R. cerebriforme, R. diaphanum and Gigaspora rosea, and their symbiotic lifestyle signature.</title>
        <authorList>
            <person name="Morin E."/>
            <person name="San Clemente H."/>
            <person name="Chen E.C.H."/>
            <person name="De La Providencia I."/>
            <person name="Hainaut M."/>
            <person name="Kuo A."/>
            <person name="Kohler A."/>
            <person name="Murat C."/>
            <person name="Tang N."/>
            <person name="Roy S."/>
            <person name="Loubradou J."/>
            <person name="Henrissat B."/>
            <person name="Grigoriev I.V."/>
            <person name="Corradi N."/>
            <person name="Roux C."/>
            <person name="Martin F.M."/>
        </authorList>
    </citation>
    <scope>NUCLEOTIDE SEQUENCE [LARGE SCALE GENOMIC DNA]</scope>
    <source>
        <strain evidence="2 3">DAOM 194757</strain>
    </source>
</reference>
<dbReference type="AlphaFoldDB" id="A0A397VSY9"/>
<evidence type="ECO:0000313" key="2">
    <source>
        <dbReference type="EMBL" id="RIB22176.1"/>
    </source>
</evidence>
<evidence type="ECO:0008006" key="4">
    <source>
        <dbReference type="Google" id="ProtNLM"/>
    </source>
</evidence>
<evidence type="ECO:0000313" key="3">
    <source>
        <dbReference type="Proteomes" id="UP000266673"/>
    </source>
</evidence>
<keyword evidence="3" id="KW-1185">Reference proteome</keyword>
<gene>
    <name evidence="2" type="ORF">C2G38_2076208</name>
</gene>
<name>A0A397VSY9_9GLOM</name>
<organism evidence="2 3">
    <name type="scientific">Gigaspora rosea</name>
    <dbReference type="NCBI Taxonomy" id="44941"/>
    <lineage>
        <taxon>Eukaryota</taxon>
        <taxon>Fungi</taxon>
        <taxon>Fungi incertae sedis</taxon>
        <taxon>Mucoromycota</taxon>
        <taxon>Glomeromycotina</taxon>
        <taxon>Glomeromycetes</taxon>
        <taxon>Diversisporales</taxon>
        <taxon>Gigasporaceae</taxon>
        <taxon>Gigaspora</taxon>
    </lineage>
</organism>
<keyword evidence="1" id="KW-0732">Signal</keyword>